<dbReference type="OrthoDB" id="304194at2759"/>
<sequence length="168" mass="20152">MGSYCQKQSEINTDYQESEQIDFVDMKIDQEIHPIRVHKGFRMTPRKYKQSMKIDKAVSLTFLQEELYKYTNENCCSKKNIYAELEQKQENKQNQQNKLKSIIKPHSSFQRISSLKVNYYINCSEKQLRVGQRLHSEKQVRFNIPKQYKKSSHSCSVQKSRLRKTYIR</sequence>
<accession>A0A8S1KI13</accession>
<keyword evidence="2" id="KW-1185">Reference proteome</keyword>
<gene>
    <name evidence="1" type="ORF">PSON_ATCC_30995.1.T0060476</name>
</gene>
<evidence type="ECO:0000313" key="1">
    <source>
        <dbReference type="EMBL" id="CAD8052482.1"/>
    </source>
</evidence>
<organism evidence="1 2">
    <name type="scientific">Paramecium sonneborni</name>
    <dbReference type="NCBI Taxonomy" id="65129"/>
    <lineage>
        <taxon>Eukaryota</taxon>
        <taxon>Sar</taxon>
        <taxon>Alveolata</taxon>
        <taxon>Ciliophora</taxon>
        <taxon>Intramacronucleata</taxon>
        <taxon>Oligohymenophorea</taxon>
        <taxon>Peniculida</taxon>
        <taxon>Parameciidae</taxon>
        <taxon>Paramecium</taxon>
    </lineage>
</organism>
<dbReference type="Proteomes" id="UP000692954">
    <property type="component" value="Unassembled WGS sequence"/>
</dbReference>
<reference evidence="1" key="1">
    <citation type="submission" date="2021-01" db="EMBL/GenBank/DDBJ databases">
        <authorList>
            <consortium name="Genoscope - CEA"/>
            <person name="William W."/>
        </authorList>
    </citation>
    <scope>NUCLEOTIDE SEQUENCE</scope>
</reference>
<name>A0A8S1KI13_9CILI</name>
<comment type="caution">
    <text evidence="1">The sequence shown here is derived from an EMBL/GenBank/DDBJ whole genome shotgun (WGS) entry which is preliminary data.</text>
</comment>
<proteinExistence type="predicted"/>
<dbReference type="AlphaFoldDB" id="A0A8S1KI13"/>
<protein>
    <submittedName>
        <fullName evidence="1">Uncharacterized protein</fullName>
    </submittedName>
</protein>
<evidence type="ECO:0000313" key="2">
    <source>
        <dbReference type="Proteomes" id="UP000692954"/>
    </source>
</evidence>
<dbReference type="EMBL" id="CAJJDN010000006">
    <property type="protein sequence ID" value="CAD8052482.1"/>
    <property type="molecule type" value="Genomic_DNA"/>
</dbReference>